<reference evidence="3 4" key="1">
    <citation type="submission" date="2019-03" db="EMBL/GenBank/DDBJ databases">
        <title>Genomic Encyclopedia of Type Strains, Phase IV (KMG-IV): sequencing the most valuable type-strain genomes for metagenomic binning, comparative biology and taxonomic classification.</title>
        <authorList>
            <person name="Goeker M."/>
        </authorList>
    </citation>
    <scope>NUCLEOTIDE SEQUENCE [LARGE SCALE GENOMIC DNA]</scope>
    <source>
        <strain evidence="3 4">DSM 24979</strain>
    </source>
</reference>
<dbReference type="AlphaFoldDB" id="A0A4R1QD26"/>
<dbReference type="Pfam" id="PF22813">
    <property type="entry name" value="TcaA_2nd"/>
    <property type="match status" value="1"/>
</dbReference>
<accession>A0A4R1QD26</accession>
<dbReference type="PANTHER" id="PTHR40038:SF1">
    <property type="entry name" value="MEMBRANE-ASSOCIATED PROTEIN TCAA"/>
    <property type="match status" value="1"/>
</dbReference>
<evidence type="ECO:0000313" key="3">
    <source>
        <dbReference type="EMBL" id="TCL48400.1"/>
    </source>
</evidence>
<keyword evidence="4" id="KW-1185">Reference proteome</keyword>
<dbReference type="PANTHER" id="PTHR40038">
    <property type="entry name" value="MEMBRANE-ASSOCIATED PROTEIN TCAA"/>
    <property type="match status" value="1"/>
</dbReference>
<organism evidence="3 4">
    <name type="scientific">Thermolongibacillus altinsuensis</name>
    <dbReference type="NCBI Taxonomy" id="575256"/>
    <lineage>
        <taxon>Bacteria</taxon>
        <taxon>Bacillati</taxon>
        <taxon>Bacillota</taxon>
        <taxon>Bacilli</taxon>
        <taxon>Bacillales</taxon>
        <taxon>Anoxybacillaceae</taxon>
        <taxon>Thermolongibacillus</taxon>
    </lineage>
</organism>
<dbReference type="Proteomes" id="UP000295658">
    <property type="component" value="Unassembled WGS sequence"/>
</dbReference>
<sequence length="216" mass="24738">MKQPIQGGLNDGAMTRSERRKQKRVIAWSLFAFVVSTCVAIWLWGSMSEGKSAQRAIEKLEEALREKDMEELEQLVYLPGKKIKKEQLDPLFAYLEKHPSGYDKIRRDLEKQRDDHVYIKGLTSTPPIFLMKLYEGQYVFEPALYTLYVQVDEKGVSIFVNGTNVHKTETEAFSGKVGTYLPGLYEVKAVKGDIQQTKHVSLFGGERIQIISFQLK</sequence>
<gene>
    <name evidence="3" type="ORF">EDD69_10930</name>
</gene>
<keyword evidence="1" id="KW-1133">Transmembrane helix</keyword>
<keyword evidence="1" id="KW-0812">Transmembrane</keyword>
<feature type="domain" description="TcaA second" evidence="2">
    <location>
        <begin position="55"/>
        <end position="115"/>
    </location>
</feature>
<evidence type="ECO:0000256" key="1">
    <source>
        <dbReference type="SAM" id="Phobius"/>
    </source>
</evidence>
<proteinExistence type="predicted"/>
<feature type="transmembrane region" description="Helical" evidence="1">
    <location>
        <begin position="25"/>
        <end position="45"/>
    </location>
</feature>
<dbReference type="InterPro" id="IPR054529">
    <property type="entry name" value="TcaA_2nd"/>
</dbReference>
<comment type="caution">
    <text evidence="3">The sequence shown here is derived from an EMBL/GenBank/DDBJ whole genome shotgun (WGS) entry which is preliminary data.</text>
</comment>
<name>A0A4R1QD26_9BACL</name>
<evidence type="ECO:0000259" key="2">
    <source>
        <dbReference type="Pfam" id="PF22813"/>
    </source>
</evidence>
<dbReference type="RefSeq" id="WP_243643087.1">
    <property type="nucleotide sequence ID" value="NZ_BSVG01000002.1"/>
</dbReference>
<keyword evidence="1" id="KW-0472">Membrane</keyword>
<protein>
    <recommendedName>
        <fullName evidence="2">TcaA second domain-containing protein</fullName>
    </recommendedName>
</protein>
<evidence type="ECO:0000313" key="4">
    <source>
        <dbReference type="Proteomes" id="UP000295658"/>
    </source>
</evidence>
<dbReference type="EMBL" id="SLUL01000009">
    <property type="protein sequence ID" value="TCL48400.1"/>
    <property type="molecule type" value="Genomic_DNA"/>
</dbReference>